<evidence type="ECO:0000259" key="11">
    <source>
        <dbReference type="PROSITE" id="PS50893"/>
    </source>
</evidence>
<keyword evidence="8 12" id="KW-0067">ATP-binding</keyword>
<dbReference type="SMART" id="SM00382">
    <property type="entry name" value="AAA"/>
    <property type="match status" value="2"/>
</dbReference>
<dbReference type="CDD" id="cd03215">
    <property type="entry name" value="ABC_Carb_Monos_II"/>
    <property type="match status" value="1"/>
</dbReference>
<dbReference type="CDD" id="cd03216">
    <property type="entry name" value="ABC_Carb_Monos_I"/>
    <property type="match status" value="1"/>
</dbReference>
<dbReference type="FunFam" id="3.40.50.300:FF:000126">
    <property type="entry name" value="Galactose/methyl galactoside import ATP-binding protein MglA"/>
    <property type="match status" value="1"/>
</dbReference>
<dbReference type="PANTHER" id="PTHR43790:SF3">
    <property type="entry name" value="D-ALLOSE IMPORT ATP-BINDING PROTEIN ALSA-RELATED"/>
    <property type="match status" value="1"/>
</dbReference>
<protein>
    <submittedName>
        <fullName evidence="12">Sugar ABC transporter ATP-binding protein</fullName>
    </submittedName>
</protein>
<evidence type="ECO:0000256" key="10">
    <source>
        <dbReference type="ARBA" id="ARBA00023136"/>
    </source>
</evidence>
<dbReference type="GO" id="GO:0015749">
    <property type="term" value="P:monosaccharide transmembrane transport"/>
    <property type="evidence" value="ECO:0007669"/>
    <property type="project" value="UniProtKB-ARBA"/>
</dbReference>
<gene>
    <name evidence="12" type="ORF">FQ330_00960</name>
</gene>
<keyword evidence="9" id="KW-1278">Translocase</keyword>
<dbReference type="InterPro" id="IPR027417">
    <property type="entry name" value="P-loop_NTPase"/>
</dbReference>
<reference evidence="12 13" key="1">
    <citation type="submission" date="2019-08" db="EMBL/GenBank/DDBJ databases">
        <title>Agrococcus lahaulensis sp. nov., isolated from a cold desert of the Indian Himalayas.</title>
        <authorList>
            <person name="Qu J.H."/>
        </authorList>
    </citation>
    <scope>NUCLEOTIDE SEQUENCE [LARGE SCALE GENOMIC DNA]</scope>
    <source>
        <strain evidence="12 13">NS18</strain>
    </source>
</reference>
<keyword evidence="10" id="KW-0472">Membrane</keyword>
<dbReference type="Gene3D" id="3.40.50.300">
    <property type="entry name" value="P-loop containing nucleotide triphosphate hydrolases"/>
    <property type="match status" value="2"/>
</dbReference>
<evidence type="ECO:0000313" key="13">
    <source>
        <dbReference type="Proteomes" id="UP000323221"/>
    </source>
</evidence>
<keyword evidence="5" id="KW-0762">Sugar transport</keyword>
<dbReference type="InterPro" id="IPR003439">
    <property type="entry name" value="ABC_transporter-like_ATP-bd"/>
</dbReference>
<dbReference type="GO" id="GO:0016887">
    <property type="term" value="F:ATP hydrolysis activity"/>
    <property type="evidence" value="ECO:0007669"/>
    <property type="project" value="InterPro"/>
</dbReference>
<evidence type="ECO:0000256" key="8">
    <source>
        <dbReference type="ARBA" id="ARBA00022840"/>
    </source>
</evidence>
<keyword evidence="4" id="KW-1003">Cell membrane</keyword>
<evidence type="ECO:0000256" key="1">
    <source>
        <dbReference type="ARBA" id="ARBA00004202"/>
    </source>
</evidence>
<organism evidence="12 13">
    <name type="scientific">Agrococcus sediminis</name>
    <dbReference type="NCBI Taxonomy" id="2599924"/>
    <lineage>
        <taxon>Bacteria</taxon>
        <taxon>Bacillati</taxon>
        <taxon>Actinomycetota</taxon>
        <taxon>Actinomycetes</taxon>
        <taxon>Micrococcales</taxon>
        <taxon>Microbacteriaceae</taxon>
        <taxon>Agrococcus</taxon>
    </lineage>
</organism>
<dbReference type="PROSITE" id="PS00211">
    <property type="entry name" value="ABC_TRANSPORTER_1"/>
    <property type="match status" value="1"/>
</dbReference>
<dbReference type="InterPro" id="IPR017871">
    <property type="entry name" value="ABC_transporter-like_CS"/>
</dbReference>
<keyword evidence="6" id="KW-0677">Repeat</keyword>
<accession>A0A5M8QIS8</accession>
<evidence type="ECO:0000256" key="6">
    <source>
        <dbReference type="ARBA" id="ARBA00022737"/>
    </source>
</evidence>
<evidence type="ECO:0000256" key="7">
    <source>
        <dbReference type="ARBA" id="ARBA00022741"/>
    </source>
</evidence>
<feature type="domain" description="ABC transporter" evidence="11">
    <location>
        <begin position="254"/>
        <end position="498"/>
    </location>
</feature>
<dbReference type="SUPFAM" id="SSF52540">
    <property type="entry name" value="P-loop containing nucleoside triphosphate hydrolases"/>
    <property type="match status" value="2"/>
</dbReference>
<dbReference type="PANTHER" id="PTHR43790">
    <property type="entry name" value="CARBOHYDRATE TRANSPORT ATP-BINDING PROTEIN MG119-RELATED"/>
    <property type="match status" value="1"/>
</dbReference>
<evidence type="ECO:0000256" key="5">
    <source>
        <dbReference type="ARBA" id="ARBA00022597"/>
    </source>
</evidence>
<feature type="domain" description="ABC transporter" evidence="11">
    <location>
        <begin position="6"/>
        <end position="241"/>
    </location>
</feature>
<dbReference type="InterPro" id="IPR050107">
    <property type="entry name" value="ABC_carbohydrate_import_ATPase"/>
</dbReference>
<keyword evidence="7" id="KW-0547">Nucleotide-binding</keyword>
<dbReference type="PROSITE" id="PS50893">
    <property type="entry name" value="ABC_TRANSPORTER_2"/>
    <property type="match status" value="2"/>
</dbReference>
<keyword evidence="3" id="KW-0813">Transport</keyword>
<evidence type="ECO:0000256" key="2">
    <source>
        <dbReference type="ARBA" id="ARBA00004533"/>
    </source>
</evidence>
<dbReference type="InterPro" id="IPR003593">
    <property type="entry name" value="AAA+_ATPase"/>
</dbReference>
<sequence>MTAALLEVEGISKSFPGVRALHEVQFSLHSGEVLVLVGENGAGKSTLMKILSGIYQRDTGSIRVDGQEVEIPGPAAAQALGISIIHQEMNLMPDLSVAQNIYIGREPRKGPFLDERGLNRKAQQLLDDLGIKLDAKQRVGDLTVAKQQMVEIAKALSFDARVLIMDEPTSALTDTEVETLIGLIESLKAKGTGIVYISHRMEELKRLADRVTVLRDGEYIGTLERDEIDVPTIIEMMVGRHLDEGARPKASEHLRDEVVLRVTGLSTRQLLRDVSFELHRGEILGFAGLMGAGRTETARAIIGADPRSAGTIEVNGKQVSIKQPADAVRHGIGYLSEDRKRLGLMLEQSVTFNTALASMGTFTGPLGVVQQGKARTTAERYVKDLRTRTPSTEQVVKLLSGGNQQKVVIAKWLARDCDILIFDEPTRGIDVGAKEEIYRLLQKLAAEGKSIIVISSELPEVLRLAHRIVVMANGRVTGTLANEDASQAKIMEFATHLVADEQGAA</sequence>
<dbReference type="Pfam" id="PF00005">
    <property type="entry name" value="ABC_tran"/>
    <property type="match status" value="2"/>
</dbReference>
<evidence type="ECO:0000313" key="12">
    <source>
        <dbReference type="EMBL" id="KAA6436037.1"/>
    </source>
</evidence>
<dbReference type="EMBL" id="VOIR01000011">
    <property type="protein sequence ID" value="KAA6436037.1"/>
    <property type="molecule type" value="Genomic_DNA"/>
</dbReference>
<evidence type="ECO:0000256" key="4">
    <source>
        <dbReference type="ARBA" id="ARBA00022475"/>
    </source>
</evidence>
<dbReference type="AlphaFoldDB" id="A0A5M8QIS8"/>
<keyword evidence="13" id="KW-1185">Reference proteome</keyword>
<dbReference type="GO" id="GO:0005886">
    <property type="term" value="C:plasma membrane"/>
    <property type="evidence" value="ECO:0007669"/>
    <property type="project" value="UniProtKB-SubCell"/>
</dbReference>
<dbReference type="FunFam" id="3.40.50.300:FF:000127">
    <property type="entry name" value="Ribose import ATP-binding protein RbsA"/>
    <property type="match status" value="1"/>
</dbReference>
<comment type="subcellular location">
    <subcellularLocation>
        <location evidence="2">Cell inner membrane</location>
    </subcellularLocation>
    <subcellularLocation>
        <location evidence="1">Cell membrane</location>
        <topology evidence="1">Peripheral membrane protein</topology>
    </subcellularLocation>
</comment>
<dbReference type="Proteomes" id="UP000323221">
    <property type="component" value="Unassembled WGS sequence"/>
</dbReference>
<dbReference type="OrthoDB" id="39350at2"/>
<name>A0A5M8QIS8_9MICO</name>
<proteinExistence type="predicted"/>
<dbReference type="GO" id="GO:0005524">
    <property type="term" value="F:ATP binding"/>
    <property type="evidence" value="ECO:0007669"/>
    <property type="project" value="UniProtKB-KW"/>
</dbReference>
<dbReference type="RefSeq" id="WP_146354487.1">
    <property type="nucleotide sequence ID" value="NZ_VOIR01000011.1"/>
</dbReference>
<comment type="caution">
    <text evidence="12">The sequence shown here is derived from an EMBL/GenBank/DDBJ whole genome shotgun (WGS) entry which is preliminary data.</text>
</comment>
<evidence type="ECO:0000256" key="9">
    <source>
        <dbReference type="ARBA" id="ARBA00022967"/>
    </source>
</evidence>
<evidence type="ECO:0000256" key="3">
    <source>
        <dbReference type="ARBA" id="ARBA00022448"/>
    </source>
</evidence>